<keyword evidence="1" id="KW-0614">Plasmid</keyword>
<dbReference type="KEGG" id="mno:Mnod_7832"/>
<geneLocation type="plasmid" evidence="1 2">
    <name>pMNOD02</name>
</geneLocation>
<dbReference type="Proteomes" id="UP000008207">
    <property type="component" value="Plasmid pMNOD02"/>
</dbReference>
<protein>
    <recommendedName>
        <fullName evidence="3">Transposase</fullName>
    </recommendedName>
</protein>
<reference evidence="2" key="1">
    <citation type="submission" date="2009-01" db="EMBL/GenBank/DDBJ databases">
        <title>Complete sequence of plasmid 2 of Methylobacterium nodulans ORS 2060.</title>
        <authorList>
            <consortium name="US DOE Joint Genome Institute"/>
            <person name="Lucas S."/>
            <person name="Copeland A."/>
            <person name="Lapidus A."/>
            <person name="Glavina del Rio T."/>
            <person name="Dalin E."/>
            <person name="Tice H."/>
            <person name="Bruce D."/>
            <person name="Goodwin L."/>
            <person name="Pitluck S."/>
            <person name="Sims D."/>
            <person name="Brettin T."/>
            <person name="Detter J.C."/>
            <person name="Han C."/>
            <person name="Larimer F."/>
            <person name="Land M."/>
            <person name="Hauser L."/>
            <person name="Kyrpides N."/>
            <person name="Ivanova N."/>
            <person name="Marx C.J."/>
            <person name="Richardson P."/>
        </authorList>
    </citation>
    <scope>NUCLEOTIDE SEQUENCE [LARGE SCALE GENOMIC DNA]</scope>
    <source>
        <strain evidence="2">LMG 21967 / CNCM I-2342 / ORS 2060</strain>
        <plasmid evidence="2">Plasmid pMNOD02</plasmid>
    </source>
</reference>
<dbReference type="OrthoDB" id="4315389at2"/>
<dbReference type="AlphaFoldDB" id="B8IXM9"/>
<evidence type="ECO:0000313" key="1">
    <source>
        <dbReference type="EMBL" id="ACL62861.1"/>
    </source>
</evidence>
<sequence length="66" mass="7575">MQLVSSARHQFPAEIVQHAVWLYLRFTLSYPVQNTFYAQRHLISRRTLRLFRAGAADAWQAATAAA</sequence>
<organism evidence="1 2">
    <name type="scientific">Methylobacterium nodulans (strain LMG 21967 / CNCM I-2342 / ORS 2060)</name>
    <dbReference type="NCBI Taxonomy" id="460265"/>
    <lineage>
        <taxon>Bacteria</taxon>
        <taxon>Pseudomonadati</taxon>
        <taxon>Pseudomonadota</taxon>
        <taxon>Alphaproteobacteria</taxon>
        <taxon>Hyphomicrobiales</taxon>
        <taxon>Methylobacteriaceae</taxon>
        <taxon>Methylobacterium</taxon>
    </lineage>
</organism>
<evidence type="ECO:0000313" key="2">
    <source>
        <dbReference type="Proteomes" id="UP000008207"/>
    </source>
</evidence>
<proteinExistence type="predicted"/>
<accession>B8IXM9</accession>
<dbReference type="EMBL" id="CP001351">
    <property type="protein sequence ID" value="ACL62861.1"/>
    <property type="molecule type" value="Genomic_DNA"/>
</dbReference>
<keyword evidence="2" id="KW-1185">Reference proteome</keyword>
<name>B8IXM9_METNO</name>
<gene>
    <name evidence="1" type="ordered locus">Mnod_7832</name>
</gene>
<evidence type="ECO:0008006" key="3">
    <source>
        <dbReference type="Google" id="ProtNLM"/>
    </source>
</evidence>
<dbReference type="RefSeq" id="WP_012631067.1">
    <property type="nucleotide sequence ID" value="NC_011887.1"/>
</dbReference>
<dbReference type="HOGENOM" id="CLU_067322_4_1_5"/>